<dbReference type="GeneTree" id="ENSGT00910000146943"/>
<dbReference type="AlphaFoldDB" id="A0A2R8M9I4"/>
<reference evidence="1" key="2">
    <citation type="submission" date="2025-08" db="UniProtKB">
        <authorList>
            <consortium name="Ensembl"/>
        </authorList>
    </citation>
    <scope>IDENTIFICATION</scope>
</reference>
<proteinExistence type="predicted"/>
<organism evidence="1 2">
    <name type="scientific">Callithrix jacchus</name>
    <name type="common">White-tufted-ear marmoset</name>
    <name type="synonym">Simia Jacchus</name>
    <dbReference type="NCBI Taxonomy" id="9483"/>
    <lineage>
        <taxon>Eukaryota</taxon>
        <taxon>Metazoa</taxon>
        <taxon>Chordata</taxon>
        <taxon>Craniata</taxon>
        <taxon>Vertebrata</taxon>
        <taxon>Euteleostomi</taxon>
        <taxon>Mammalia</taxon>
        <taxon>Eutheria</taxon>
        <taxon>Euarchontoglires</taxon>
        <taxon>Primates</taxon>
        <taxon>Haplorrhini</taxon>
        <taxon>Platyrrhini</taxon>
        <taxon>Cebidae</taxon>
        <taxon>Callitrichinae</taxon>
        <taxon>Callithrix</taxon>
        <taxon>Callithrix</taxon>
    </lineage>
</organism>
<dbReference type="Ensembl" id="ENSCJAT00000075572.2">
    <property type="protein sequence ID" value="ENSCJAP00000055984.1"/>
    <property type="gene ID" value="ENSCJAG00000046022.2"/>
</dbReference>
<protein>
    <submittedName>
        <fullName evidence="1">Uncharacterized protein</fullName>
    </submittedName>
</protein>
<dbReference type="InParanoid" id="A0A2R8M9I4"/>
<name>A0A2R8M9I4_CALJA</name>
<accession>A0A2R8M9I4</accession>
<evidence type="ECO:0000313" key="1">
    <source>
        <dbReference type="Ensembl" id="ENSCJAP00000055984.1"/>
    </source>
</evidence>
<evidence type="ECO:0000313" key="2">
    <source>
        <dbReference type="Proteomes" id="UP000008225"/>
    </source>
</evidence>
<dbReference type="OMA" id="RRIFCHQ"/>
<sequence length="83" mass="9563">MPFMSTKYRTVCHQNTMLLPQSKRNHFWSINTTSNVKKKKKKSFSFLKDFPNIYPMAAQLVGSCRKGRDTQTRGEVCMGLLAC</sequence>
<dbReference type="Bgee" id="ENSCJAG00000046022">
    <property type="expression patterns" value="Expressed in cerebellum and 5 other cell types or tissues"/>
</dbReference>
<reference evidence="1" key="1">
    <citation type="submission" date="2009-03" db="EMBL/GenBank/DDBJ databases">
        <authorList>
            <person name="Warren W."/>
            <person name="Ye L."/>
            <person name="Minx P."/>
            <person name="Worley K."/>
            <person name="Gibbs R."/>
            <person name="Wilson R.K."/>
        </authorList>
    </citation>
    <scope>NUCLEOTIDE SEQUENCE [LARGE SCALE GENOMIC DNA]</scope>
</reference>
<keyword evidence="2" id="KW-1185">Reference proteome</keyword>
<dbReference type="Proteomes" id="UP000008225">
    <property type="component" value="Chromosome 12"/>
</dbReference>
<reference evidence="1" key="3">
    <citation type="submission" date="2025-09" db="UniProtKB">
        <authorList>
            <consortium name="Ensembl"/>
        </authorList>
    </citation>
    <scope>IDENTIFICATION</scope>
</reference>